<dbReference type="PANTHER" id="PTHR46193">
    <property type="entry name" value="6-PHOSPHOGLUCONATE PHOSPHATASE"/>
    <property type="match status" value="1"/>
</dbReference>
<comment type="cofactor">
    <cofactor evidence="1">
        <name>Mg(2+)</name>
        <dbReference type="ChEBI" id="CHEBI:18420"/>
    </cofactor>
</comment>
<dbReference type="PANTHER" id="PTHR46193:SF10">
    <property type="entry name" value="6-PHOSPHOGLUCONATE PHOSPHATASE"/>
    <property type="match status" value="1"/>
</dbReference>
<comment type="similarity">
    <text evidence="2">Belongs to the HAD-like hydrolase superfamily. CbbY/CbbZ/Gph/YieH family.</text>
</comment>
<dbReference type="EC" id="3.1.3.-" evidence="5"/>
<dbReference type="SFLD" id="SFLDG01135">
    <property type="entry name" value="C1.5.6:_HAD__Beta-PGM__Phospha"/>
    <property type="match status" value="1"/>
</dbReference>
<name>A0ABU0YEW4_9PROT</name>
<dbReference type="EMBL" id="JAUYVI010000001">
    <property type="protein sequence ID" value="MDQ7246249.1"/>
    <property type="molecule type" value="Genomic_DNA"/>
</dbReference>
<evidence type="ECO:0000256" key="4">
    <source>
        <dbReference type="ARBA" id="ARBA00022842"/>
    </source>
</evidence>
<keyword evidence="3" id="KW-0479">Metal-binding</keyword>
<reference evidence="6" key="1">
    <citation type="submission" date="2023-08" db="EMBL/GenBank/DDBJ databases">
        <title>Rhodospirillaceae gen. nov., a novel taxon isolated from the Yangtze River Yuezi River estuary sludge.</title>
        <authorList>
            <person name="Ruan L."/>
        </authorList>
    </citation>
    <scope>NUCLEOTIDE SEQUENCE [LARGE SCALE GENOMIC DNA]</scope>
    <source>
        <strain evidence="6">R-7</strain>
    </source>
</reference>
<dbReference type="InterPro" id="IPR023214">
    <property type="entry name" value="HAD_sf"/>
</dbReference>
<dbReference type="RefSeq" id="WP_379953627.1">
    <property type="nucleotide sequence ID" value="NZ_JAUYVI010000001.1"/>
</dbReference>
<dbReference type="InterPro" id="IPR006439">
    <property type="entry name" value="HAD-SF_hydro_IA"/>
</dbReference>
<sequence length="220" mass="23594">MSGFDLIIFDCDGVVVDSEILSCGCLLTLLRQHDIEIDLAEVYQRFLGRNFQTVADQYVLWRKEPVPGDFRAKWEAAIRLAFSASLAAMPGIVDLLGSLKTPICIASSSDLDRVTFSLSLAKLSGFFDGHVFTSQMVKRGKPAPDLFLHAAAVMGATPDRALVIEDSISGVAAGKAAGMTVWGFVGGAHYAGRDGRAALEATGAAQIFDKMSDLKRHLVA</sequence>
<organism evidence="5 6">
    <name type="scientific">Dongia sedimenti</name>
    <dbReference type="NCBI Taxonomy" id="3064282"/>
    <lineage>
        <taxon>Bacteria</taxon>
        <taxon>Pseudomonadati</taxon>
        <taxon>Pseudomonadota</taxon>
        <taxon>Alphaproteobacteria</taxon>
        <taxon>Rhodospirillales</taxon>
        <taxon>Dongiaceae</taxon>
        <taxon>Dongia</taxon>
    </lineage>
</organism>
<evidence type="ECO:0000256" key="1">
    <source>
        <dbReference type="ARBA" id="ARBA00001946"/>
    </source>
</evidence>
<dbReference type="GO" id="GO:0016787">
    <property type="term" value="F:hydrolase activity"/>
    <property type="evidence" value="ECO:0007669"/>
    <property type="project" value="UniProtKB-KW"/>
</dbReference>
<keyword evidence="5" id="KW-0378">Hydrolase</keyword>
<gene>
    <name evidence="5" type="ORF">Q8A70_01165</name>
</gene>
<evidence type="ECO:0000256" key="3">
    <source>
        <dbReference type="ARBA" id="ARBA00022723"/>
    </source>
</evidence>
<dbReference type="Gene3D" id="3.40.50.1000">
    <property type="entry name" value="HAD superfamily/HAD-like"/>
    <property type="match status" value="1"/>
</dbReference>
<dbReference type="InterPro" id="IPR051600">
    <property type="entry name" value="Beta-PGM-like"/>
</dbReference>
<keyword evidence="6" id="KW-1185">Reference proteome</keyword>
<dbReference type="InterPro" id="IPR036412">
    <property type="entry name" value="HAD-like_sf"/>
</dbReference>
<accession>A0ABU0YEW4</accession>
<keyword evidence="4" id="KW-0460">Magnesium</keyword>
<dbReference type="SFLD" id="SFLDG01129">
    <property type="entry name" value="C1.5:_HAD__Beta-PGM__Phosphata"/>
    <property type="match status" value="1"/>
</dbReference>
<dbReference type="NCBIfam" id="TIGR01509">
    <property type="entry name" value="HAD-SF-IA-v3"/>
    <property type="match status" value="1"/>
</dbReference>
<dbReference type="SFLD" id="SFLDS00003">
    <property type="entry name" value="Haloacid_Dehalogenase"/>
    <property type="match status" value="1"/>
</dbReference>
<dbReference type="Gene3D" id="1.10.150.240">
    <property type="entry name" value="Putative phosphatase, domain 2"/>
    <property type="match status" value="1"/>
</dbReference>
<evidence type="ECO:0000313" key="6">
    <source>
        <dbReference type="Proteomes" id="UP001230156"/>
    </source>
</evidence>
<proteinExistence type="inferred from homology"/>
<dbReference type="InterPro" id="IPR023198">
    <property type="entry name" value="PGP-like_dom2"/>
</dbReference>
<evidence type="ECO:0000313" key="5">
    <source>
        <dbReference type="EMBL" id="MDQ7246249.1"/>
    </source>
</evidence>
<dbReference type="SUPFAM" id="SSF56784">
    <property type="entry name" value="HAD-like"/>
    <property type="match status" value="1"/>
</dbReference>
<evidence type="ECO:0000256" key="2">
    <source>
        <dbReference type="ARBA" id="ARBA00006171"/>
    </source>
</evidence>
<dbReference type="Proteomes" id="UP001230156">
    <property type="component" value="Unassembled WGS sequence"/>
</dbReference>
<dbReference type="Pfam" id="PF00702">
    <property type="entry name" value="Hydrolase"/>
    <property type="match status" value="1"/>
</dbReference>
<protein>
    <submittedName>
        <fullName evidence="5">HAD family hydrolase</fullName>
        <ecNumber evidence="5">3.1.3.-</ecNumber>
    </submittedName>
</protein>
<dbReference type="CDD" id="cd07526">
    <property type="entry name" value="HAD_BPGM_like"/>
    <property type="match status" value="1"/>
</dbReference>
<comment type="caution">
    <text evidence="5">The sequence shown here is derived from an EMBL/GenBank/DDBJ whole genome shotgun (WGS) entry which is preliminary data.</text>
</comment>